<evidence type="ECO:0000313" key="2">
    <source>
        <dbReference type="EMBL" id="KGR77135.1"/>
    </source>
</evidence>
<dbReference type="CDD" id="cd00093">
    <property type="entry name" value="HTH_XRE"/>
    <property type="match status" value="1"/>
</dbReference>
<dbReference type="InterPro" id="IPR001387">
    <property type="entry name" value="Cro/C1-type_HTH"/>
</dbReference>
<dbReference type="NCBIfam" id="TIGR01716">
    <property type="entry name" value="RGG_Cterm"/>
    <property type="match status" value="1"/>
</dbReference>
<dbReference type="PROSITE" id="PS50943">
    <property type="entry name" value="HTH_CROC1"/>
    <property type="match status" value="1"/>
</dbReference>
<protein>
    <recommendedName>
        <fullName evidence="1">HTH cro/C1-type domain-containing protein</fullName>
    </recommendedName>
</protein>
<dbReference type="Pfam" id="PF01381">
    <property type="entry name" value="HTH_3"/>
    <property type="match status" value="1"/>
</dbReference>
<dbReference type="Proteomes" id="UP000030416">
    <property type="component" value="Unassembled WGS sequence"/>
</dbReference>
<dbReference type="GO" id="GO:0003677">
    <property type="term" value="F:DNA binding"/>
    <property type="evidence" value="ECO:0007669"/>
    <property type="project" value="InterPro"/>
</dbReference>
<dbReference type="SUPFAM" id="SSF47413">
    <property type="entry name" value="lambda repressor-like DNA-binding domains"/>
    <property type="match status" value="1"/>
</dbReference>
<dbReference type="PANTHER" id="PTHR37038:SF12">
    <property type="entry name" value="TRANSCRIPTIONAL REGULATOR"/>
    <property type="match status" value="1"/>
</dbReference>
<keyword evidence="3" id="KW-1185">Reference proteome</keyword>
<evidence type="ECO:0000313" key="3">
    <source>
        <dbReference type="Proteomes" id="UP000030416"/>
    </source>
</evidence>
<dbReference type="OrthoDB" id="34624at2"/>
<dbReference type="InterPro" id="IPR053163">
    <property type="entry name" value="HTH-type_regulator_Rgg"/>
</dbReference>
<reference evidence="2 3" key="1">
    <citation type="submission" date="2014-02" db="EMBL/GenBank/DDBJ databases">
        <title>Draft genome sequence of Lysinibacillus manganicus DSM 26584T.</title>
        <authorList>
            <person name="Zhang F."/>
            <person name="Wang G."/>
            <person name="Zhang L."/>
        </authorList>
    </citation>
    <scope>NUCLEOTIDE SEQUENCE [LARGE SCALE GENOMIC DNA]</scope>
    <source>
        <strain evidence="2 3">DSM 26584</strain>
    </source>
</reference>
<sequence length="297" mass="34958">MSLEYGKTLRMIRQQKGITLKKLADDICSVSFLSKFERGDSDITLGLMTRLLEKLMMSFDEFLYIHHDFQPDKLEQFFQTARAAYFNRDVIQLKQLKDKAFNKWKRYGVDTYLYNALLIEVYESIVDKQYTGERLEDYDIHLLSDYLFGVEVWGYYELSLYNGTLLLLDPDLVIMLSRTAYEKSARFRNYKKVNDAITAVLFNTIIFLLGPVNRFHEEFTFQKEFSEFISYLETIAIPESNLIERVHLLELKGAYDIRTGNKKEGISKIRQAIQLLNNLNSTKMANNIEQYLLQIIE</sequence>
<name>A0A0A3I0V4_9BACL</name>
<organism evidence="2 3">
    <name type="scientific">Ureibacillus manganicus DSM 26584</name>
    <dbReference type="NCBI Taxonomy" id="1384049"/>
    <lineage>
        <taxon>Bacteria</taxon>
        <taxon>Bacillati</taxon>
        <taxon>Bacillota</taxon>
        <taxon>Bacilli</taxon>
        <taxon>Bacillales</taxon>
        <taxon>Caryophanaceae</taxon>
        <taxon>Ureibacillus</taxon>
    </lineage>
</organism>
<gene>
    <name evidence="2" type="ORF">CD29_15680</name>
</gene>
<dbReference type="EMBL" id="JPVN01000021">
    <property type="protein sequence ID" value="KGR77135.1"/>
    <property type="molecule type" value="Genomic_DNA"/>
</dbReference>
<proteinExistence type="predicted"/>
<feature type="domain" description="HTH cro/C1-type" evidence="1">
    <location>
        <begin position="9"/>
        <end position="62"/>
    </location>
</feature>
<dbReference type="SMART" id="SM00530">
    <property type="entry name" value="HTH_XRE"/>
    <property type="match status" value="1"/>
</dbReference>
<comment type="caution">
    <text evidence="2">The sequence shown here is derived from an EMBL/GenBank/DDBJ whole genome shotgun (WGS) entry which is preliminary data.</text>
</comment>
<evidence type="ECO:0000259" key="1">
    <source>
        <dbReference type="PROSITE" id="PS50943"/>
    </source>
</evidence>
<dbReference type="RefSeq" id="WP_036188634.1">
    <property type="nucleotide sequence ID" value="NZ_AVDA01000021.1"/>
</dbReference>
<dbReference type="AlphaFoldDB" id="A0A0A3I0V4"/>
<dbReference type="eggNOG" id="COG1396">
    <property type="taxonomic scope" value="Bacteria"/>
</dbReference>
<dbReference type="PANTHER" id="PTHR37038">
    <property type="entry name" value="TRANSCRIPTIONAL REGULATOR-RELATED"/>
    <property type="match status" value="1"/>
</dbReference>
<dbReference type="InterPro" id="IPR010982">
    <property type="entry name" value="Lambda_DNA-bd_dom_sf"/>
</dbReference>
<dbReference type="InterPro" id="IPR011990">
    <property type="entry name" value="TPR-like_helical_dom_sf"/>
</dbReference>
<dbReference type="Pfam" id="PF21259">
    <property type="entry name" value="Rgg_C"/>
    <property type="match status" value="1"/>
</dbReference>
<dbReference type="InterPro" id="IPR010057">
    <property type="entry name" value="Transcription_activator_Rgg_C"/>
</dbReference>
<accession>A0A0A3I0V4</accession>
<dbReference type="STRING" id="1384049.CD29_15680"/>
<dbReference type="Gene3D" id="1.25.40.10">
    <property type="entry name" value="Tetratricopeptide repeat domain"/>
    <property type="match status" value="1"/>
</dbReference>